<proteinExistence type="inferred from homology"/>
<evidence type="ECO:0000256" key="3">
    <source>
        <dbReference type="ARBA" id="ARBA00022801"/>
    </source>
</evidence>
<evidence type="ECO:0000256" key="4">
    <source>
        <dbReference type="ARBA" id="ARBA00023145"/>
    </source>
</evidence>
<dbReference type="PANTHER" id="PTHR43199:SF1">
    <property type="entry name" value="GLUTATHIONE HYDROLASE PROENZYME"/>
    <property type="match status" value="1"/>
</dbReference>
<dbReference type="Gene3D" id="3.60.20.40">
    <property type="match status" value="1"/>
</dbReference>
<dbReference type="SUPFAM" id="SSF56235">
    <property type="entry name" value="N-terminal nucleophile aminohydrolases (Ntn hydrolases)"/>
    <property type="match status" value="2"/>
</dbReference>
<dbReference type="PANTHER" id="PTHR43199">
    <property type="entry name" value="GLUTATHIONE HYDROLASE"/>
    <property type="match status" value="1"/>
</dbReference>
<dbReference type="AlphaFoldDB" id="A0A4R8LQN9"/>
<dbReference type="InterPro" id="IPR029055">
    <property type="entry name" value="Ntn_hydrolases_N"/>
</dbReference>
<evidence type="ECO:0000256" key="2">
    <source>
        <dbReference type="ARBA" id="ARBA00022679"/>
    </source>
</evidence>
<feature type="compositionally biased region" description="Low complexity" evidence="5">
    <location>
        <begin position="429"/>
        <end position="484"/>
    </location>
</feature>
<dbReference type="Pfam" id="PF01019">
    <property type="entry name" value="G_glu_transpept"/>
    <property type="match status" value="2"/>
</dbReference>
<dbReference type="GO" id="GO:0016740">
    <property type="term" value="F:transferase activity"/>
    <property type="evidence" value="ECO:0007669"/>
    <property type="project" value="UniProtKB-KW"/>
</dbReference>
<reference evidence="7 8" key="1">
    <citation type="submission" date="2019-03" db="EMBL/GenBank/DDBJ databases">
        <title>Genomic Encyclopedia of Type Strains, Phase III (KMG-III): the genomes of soil and plant-associated and newly described type strains.</title>
        <authorList>
            <person name="Whitman W."/>
        </authorList>
    </citation>
    <scope>NUCLEOTIDE SEQUENCE [LARGE SCALE GENOMIC DNA]</scope>
    <source>
        <strain evidence="7 8">LMG 29544</strain>
    </source>
</reference>
<feature type="transmembrane region" description="Helical" evidence="6">
    <location>
        <begin position="33"/>
        <end position="52"/>
    </location>
</feature>
<evidence type="ECO:0000313" key="8">
    <source>
        <dbReference type="Proteomes" id="UP000295509"/>
    </source>
</evidence>
<keyword evidence="6" id="KW-0812">Transmembrane</keyword>
<sequence length="808" mass="83094">MPTSTLDARIAHHALSGNRAEIRRAGPKAARKPVHAVALAVLAAGLAIAGAAPAGAKTAPDQPALDASAVAVPDRYSADTAQQIFTQGGNAVDAAVAIAFTLAVTRPDAGNLGGGGFMTLQIDGKPYFLDYSAQAPQRATRDMYLDDKGNVIKGMSSIGFRAAGVPGTVDGLWQAQRRFGKLKWKQVLAPAIHYATDGFTVDASLQKRRDDAAAKFASRTNFGAYFANLKTGTVFRQPELALTLERVADDGGREFYEGRTADLITKQMYGHGMISKTDLSQYKAVWRDPLVADWNGYRVVTAPPPSSGGIALIQLLKMKADLKPSFAGLDLNSAPYMQLIAQMEDRVFADRQKFAADPDATQAPMPVGKLIDDAYLAQRAAEVKQLQDQQRVAEKAAAEKAAAEKAAEEKAAAEKAAAEKAAAEKAAQAASDAASAGQPNTAQPASVPASAAQPGTGQASASPANAAQATSGPSSPGSANAGQAVAGQSDAVKPGVVQGNAQASATPASASPASASPASAIQASATQASASPASPTHTDAAQASATQASASPASATHTDAAQASATQANATPASVPQGPASQPKSDHALPAQPASTASPPAGAAALNIPASGDGPPPEKPQTTHFSVVDKWGNAVSNTYTLNGSFGSGVVVDGAGFLLNDAMDDFVAKPGAAGTDQANTIAPGRRPVSSMSPTMLLKDGKVALVIGTPGGSRIFTTLFQVMTDLYDFNMSPTDALAAMRFHHQLLPAKTIYWEPYRPITGDLAQQLQKLGYTLEEQTFEGDVQMIRIDGTTPLPVADPRGAGAARVFR</sequence>
<evidence type="ECO:0000256" key="6">
    <source>
        <dbReference type="SAM" id="Phobius"/>
    </source>
</evidence>
<accession>A0A4R8LQN9</accession>
<dbReference type="InterPro" id="IPR051792">
    <property type="entry name" value="GGT_bact"/>
</dbReference>
<evidence type="ECO:0000256" key="5">
    <source>
        <dbReference type="SAM" id="MobiDB-lite"/>
    </source>
</evidence>
<keyword evidence="8" id="KW-1185">Reference proteome</keyword>
<comment type="similarity">
    <text evidence="1">Belongs to the gamma-glutamyltransferase family.</text>
</comment>
<dbReference type="InterPro" id="IPR055262">
    <property type="entry name" value="GGT_CS"/>
</dbReference>
<keyword evidence="6" id="KW-0472">Membrane</keyword>
<keyword evidence="6" id="KW-1133">Transmembrane helix</keyword>
<dbReference type="EMBL" id="SORE01000012">
    <property type="protein sequence ID" value="TDY47664.1"/>
    <property type="molecule type" value="Genomic_DNA"/>
</dbReference>
<dbReference type="GO" id="GO:0016787">
    <property type="term" value="F:hydrolase activity"/>
    <property type="evidence" value="ECO:0007669"/>
    <property type="project" value="UniProtKB-KW"/>
</dbReference>
<comment type="caution">
    <text evidence="7">The sequence shown here is derived from an EMBL/GenBank/DDBJ whole genome shotgun (WGS) entry which is preliminary data.</text>
</comment>
<dbReference type="Gene3D" id="1.10.246.130">
    <property type="match status" value="1"/>
</dbReference>
<dbReference type="Proteomes" id="UP000295509">
    <property type="component" value="Unassembled WGS sequence"/>
</dbReference>
<keyword evidence="2" id="KW-0808">Transferase</keyword>
<name>A0A4R8LQN9_9BURK</name>
<dbReference type="PROSITE" id="PS00462">
    <property type="entry name" value="G_GLU_TRANSPEPTIDASE"/>
    <property type="match status" value="1"/>
</dbReference>
<gene>
    <name evidence="7" type="ORF">BX592_11249</name>
</gene>
<dbReference type="PRINTS" id="PR01210">
    <property type="entry name" value="GGTRANSPTASE"/>
</dbReference>
<evidence type="ECO:0000256" key="1">
    <source>
        <dbReference type="ARBA" id="ARBA00009381"/>
    </source>
</evidence>
<feature type="compositionally biased region" description="Low complexity" evidence="5">
    <location>
        <begin position="588"/>
        <end position="606"/>
    </location>
</feature>
<organism evidence="7 8">
    <name type="scientific">Paraburkholderia rhizosphaerae</name>
    <dbReference type="NCBI Taxonomy" id="480658"/>
    <lineage>
        <taxon>Bacteria</taxon>
        <taxon>Pseudomonadati</taxon>
        <taxon>Pseudomonadota</taxon>
        <taxon>Betaproteobacteria</taxon>
        <taxon>Burkholderiales</taxon>
        <taxon>Burkholderiaceae</taxon>
        <taxon>Paraburkholderia</taxon>
    </lineage>
</organism>
<keyword evidence="4" id="KW-0865">Zymogen</keyword>
<dbReference type="InterPro" id="IPR043138">
    <property type="entry name" value="GGT_lsub"/>
</dbReference>
<feature type="region of interest" description="Disordered" evidence="5">
    <location>
        <begin position="429"/>
        <end position="623"/>
    </location>
</feature>
<feature type="compositionally biased region" description="Low complexity" evidence="5">
    <location>
        <begin position="501"/>
        <end position="574"/>
    </location>
</feature>
<keyword evidence="3" id="KW-0378">Hydrolase</keyword>
<dbReference type="InterPro" id="IPR043137">
    <property type="entry name" value="GGT_ssub_C"/>
</dbReference>
<evidence type="ECO:0000313" key="7">
    <source>
        <dbReference type="EMBL" id="TDY47664.1"/>
    </source>
</evidence>
<protein>
    <submittedName>
        <fullName evidence="7">Gamma-glutamyltranspeptidase</fullName>
    </submittedName>
</protein>